<dbReference type="InterPro" id="IPR018640">
    <property type="entry name" value="DUF2063"/>
</dbReference>
<dbReference type="InterPro" id="IPR054098">
    <property type="entry name" value="NGO1945-like_C"/>
</dbReference>
<dbReference type="AlphaFoldDB" id="A0A2K9LQW9"/>
<protein>
    <submittedName>
        <fullName evidence="3">DUF2063 domain-containing protein</fullName>
    </submittedName>
</protein>
<evidence type="ECO:0000259" key="2">
    <source>
        <dbReference type="Pfam" id="PF22106"/>
    </source>
</evidence>
<dbReference type="KEGG" id="kak:Kalk_20600"/>
<sequence>MSKQPSFQKLQYDFAAHLRNPAQVPAPGGVEDRRLQIYRDLFYNNIEGFISGGFPVLRSLTSDEKWHRMVRDFFARYRCNTPYFLEISQEFLAYLQQQRQPEQDDLPFMIELAHYEWLELAADTDADSIPSSGFNPQGNLMQGRPLVSPLAYVVSYQYPVHRISADYLPTEQPQVATFLIVYRDRQDEVRFMEINAVTAKLLLLLEEHTDFSGADAVNAVASELPHLDRELVYNGGEQALQSLRQSGIILGTELKQVKV</sequence>
<dbReference type="Pfam" id="PF09836">
    <property type="entry name" value="DUF2063"/>
    <property type="match status" value="1"/>
</dbReference>
<feature type="domain" description="NGO1945-like C-terminal" evidence="2">
    <location>
        <begin position="148"/>
        <end position="244"/>
    </location>
</feature>
<dbReference type="EMBL" id="CP022684">
    <property type="protein sequence ID" value="AUM14682.1"/>
    <property type="molecule type" value="Genomic_DNA"/>
</dbReference>
<reference evidence="4" key="1">
    <citation type="submission" date="2017-08" db="EMBL/GenBank/DDBJ databases">
        <title>Direct submision.</title>
        <authorList>
            <person name="Kim S.-J."/>
            <person name="Rhee S.-K."/>
        </authorList>
    </citation>
    <scope>NUCLEOTIDE SEQUENCE [LARGE SCALE GENOMIC DNA]</scope>
    <source>
        <strain evidence="4">GI5</strain>
    </source>
</reference>
<accession>A0A2K9LQW9</accession>
<name>A0A2K9LQW9_9GAMM</name>
<dbReference type="OrthoDB" id="4146344at2"/>
<keyword evidence="4" id="KW-1185">Reference proteome</keyword>
<evidence type="ECO:0000259" key="1">
    <source>
        <dbReference type="Pfam" id="PF09836"/>
    </source>
</evidence>
<gene>
    <name evidence="3" type="ORF">Kalk_20600</name>
</gene>
<dbReference type="Pfam" id="PF22106">
    <property type="entry name" value="NGO1945_C"/>
    <property type="match status" value="1"/>
</dbReference>
<dbReference type="Proteomes" id="UP000235116">
    <property type="component" value="Chromosome"/>
</dbReference>
<dbReference type="Gene3D" id="3.90.930.50">
    <property type="match status" value="1"/>
</dbReference>
<proteinExistence type="predicted"/>
<evidence type="ECO:0000313" key="3">
    <source>
        <dbReference type="EMBL" id="AUM14682.1"/>
    </source>
</evidence>
<feature type="domain" description="Putative DNA-binding" evidence="1">
    <location>
        <begin position="10"/>
        <end position="95"/>
    </location>
</feature>
<evidence type="ECO:0000313" key="4">
    <source>
        <dbReference type="Proteomes" id="UP000235116"/>
    </source>
</evidence>
<organism evidence="3 4">
    <name type="scientific">Ketobacter alkanivorans</name>
    <dbReference type="NCBI Taxonomy" id="1917421"/>
    <lineage>
        <taxon>Bacteria</taxon>
        <taxon>Pseudomonadati</taxon>
        <taxon>Pseudomonadota</taxon>
        <taxon>Gammaproteobacteria</taxon>
        <taxon>Pseudomonadales</taxon>
        <taxon>Ketobacteraceae</taxon>
        <taxon>Ketobacter</taxon>
    </lineage>
</organism>
<dbReference type="InterPro" id="IPR044922">
    <property type="entry name" value="DUF2063_N_sf"/>
</dbReference>
<dbReference type="Gene3D" id="1.10.150.690">
    <property type="entry name" value="DUF2063"/>
    <property type="match status" value="1"/>
</dbReference>
<dbReference type="RefSeq" id="WP_101896055.1">
    <property type="nucleotide sequence ID" value="NZ_CP022684.1"/>
</dbReference>